<name>A0A812VC76_9DINO</name>
<gene>
    <name evidence="4" type="ORF">SNAT2548_LOCUS34649</name>
</gene>
<evidence type="ECO:0000313" key="4">
    <source>
        <dbReference type="EMBL" id="CAE7609494.1"/>
    </source>
</evidence>
<accession>A0A812VC76</accession>
<dbReference type="InterPro" id="IPR001394">
    <property type="entry name" value="Peptidase_C19_UCH"/>
</dbReference>
<sequence length="1077" mass="121951">MAKVLAKLIAEAIRPTVLDAAQRIPQFAYLAGRQTCDAIDRAFGHCREIRERRQNATVTTRDRRAGKVAQIISGGITLSLDLRKAFDSIPWQCLQECLVHFQIPAPIIQLILYLHENARYVFKTPRAQGSVLAGQGIRQGCGLAPMLWTLYSLYLASKLDTAAPSALPTFFADDFLAQWTIETWSEMKSIPTQISKIIEVLENHGMQLSPGKTVVLYSLWGKQVHACLKPMLYQHATLGKCLRIGAANLTGKCHMLPVVMSHEYLGVKLSYKNFEWQTLKHRLRHSWIAYNRLSAILKSKALPVHKRLQLHQCICLATLRYGLSCTGLTMAGRQKVYGTVLRQWRALANNLPHVTGLSNAAFLTSYNLPDPLVGLDSALLKRLDKVTFGPVAQLQPKLVHRWWEHLRKITTNPACTQVECKVPSKSQQVVPSAPCDVCGLTFPNEATLRWHISNVHVKLTKEQHHAKEAAFRERKASHMQHAHDGMPTCRHCRHEFSSWPQFAAHHNRQCCPILHLGCVPDLPPLPPDPTPLLQDDNFLQMALTDDWQQLAQKIRAIGRLHYCDNGRVDKRETERRTSVAKRADNEEIKEGNQGFAKQARQASGPSSQDNDEEDPLREAVKLITTLSLRHEDALAIHRQDTSYVFFMKTSPPELTVLNDLMRVGSEWKAKKEQSPAQVNQPLRVVLLGCLLEAVTTRMQSLQDPTLHAKAQAARLVNPAGDFHYMMWDDTEKMYQNKDDREPISMKAVLEDIGTLQRLILQPRVVGRFHAQRKLTPDMQGRWFRLSWKLVFATKHRTRRLKLQNTSNHCYTNSLLLMLLHAQSFRRVTFFRDDLQQLMSWLVTQKTAKLWLLMPWMQALRTWVQPNMQHDVAEFAKHLLANELLMAPLRGEWQTRMQVGSAVQVTDRGTTWPILLPEPLLTQQECMLQSLIDAWESQAAPHALAAGPSELLLQLNRFREVGAVYTKSSTPVVPTDTLSIPVFHADGLRRGTLRYQLRAAIIHIGDTPQSGHYRAVTFNAGASAYMHDDNKIAQKLTAKLLKTLHTQVYLCLYSRTEDPHAGPAVNMLPDTPPTSSAG</sequence>
<feature type="domain" description="Reverse transcriptase" evidence="3">
    <location>
        <begin position="1"/>
        <end position="238"/>
    </location>
</feature>
<dbReference type="PROSITE" id="PS00028">
    <property type="entry name" value="ZINC_FINGER_C2H2_1"/>
    <property type="match status" value="1"/>
</dbReference>
<dbReference type="InterPro" id="IPR028889">
    <property type="entry name" value="USP"/>
</dbReference>
<dbReference type="PANTHER" id="PTHR19446">
    <property type="entry name" value="REVERSE TRANSCRIPTASES"/>
    <property type="match status" value="1"/>
</dbReference>
<dbReference type="SUPFAM" id="SSF54001">
    <property type="entry name" value="Cysteine proteinases"/>
    <property type="match status" value="1"/>
</dbReference>
<organism evidence="4 5">
    <name type="scientific">Symbiodinium natans</name>
    <dbReference type="NCBI Taxonomy" id="878477"/>
    <lineage>
        <taxon>Eukaryota</taxon>
        <taxon>Sar</taxon>
        <taxon>Alveolata</taxon>
        <taxon>Dinophyceae</taxon>
        <taxon>Suessiales</taxon>
        <taxon>Symbiodiniaceae</taxon>
        <taxon>Symbiodinium</taxon>
    </lineage>
</organism>
<proteinExistence type="predicted"/>
<dbReference type="Gene3D" id="3.90.70.10">
    <property type="entry name" value="Cysteine proteinases"/>
    <property type="match status" value="2"/>
</dbReference>
<keyword evidence="5" id="KW-1185">Reference proteome</keyword>
<dbReference type="OrthoDB" id="412030at2759"/>
<protein>
    <recommendedName>
        <fullName evidence="6">LINE-1 reverse transcriptase-like</fullName>
    </recommendedName>
</protein>
<evidence type="ECO:0008006" key="6">
    <source>
        <dbReference type="Google" id="ProtNLM"/>
    </source>
</evidence>
<dbReference type="PROSITE" id="PS50878">
    <property type="entry name" value="RT_POL"/>
    <property type="match status" value="1"/>
</dbReference>
<evidence type="ECO:0000313" key="5">
    <source>
        <dbReference type="Proteomes" id="UP000604046"/>
    </source>
</evidence>
<dbReference type="InterPro" id="IPR000477">
    <property type="entry name" value="RT_dom"/>
</dbReference>
<comment type="caution">
    <text evidence="4">The sequence shown here is derived from an EMBL/GenBank/DDBJ whole genome shotgun (WGS) entry which is preliminary data.</text>
</comment>
<feature type="domain" description="USP" evidence="2">
    <location>
        <begin position="800"/>
        <end position="1055"/>
    </location>
</feature>
<dbReference type="PROSITE" id="PS50235">
    <property type="entry name" value="USP_3"/>
    <property type="match status" value="1"/>
</dbReference>
<dbReference type="Pfam" id="PF00443">
    <property type="entry name" value="UCH"/>
    <property type="match status" value="1"/>
</dbReference>
<dbReference type="EMBL" id="CAJNDS010002821">
    <property type="protein sequence ID" value="CAE7609494.1"/>
    <property type="molecule type" value="Genomic_DNA"/>
</dbReference>
<dbReference type="GO" id="GO:0016579">
    <property type="term" value="P:protein deubiquitination"/>
    <property type="evidence" value="ECO:0007669"/>
    <property type="project" value="InterPro"/>
</dbReference>
<dbReference type="InterPro" id="IPR038765">
    <property type="entry name" value="Papain-like_cys_pep_sf"/>
</dbReference>
<evidence type="ECO:0000259" key="2">
    <source>
        <dbReference type="PROSITE" id="PS50235"/>
    </source>
</evidence>
<feature type="compositionally biased region" description="Basic and acidic residues" evidence="1">
    <location>
        <begin position="571"/>
        <end position="590"/>
    </location>
</feature>
<dbReference type="InterPro" id="IPR013087">
    <property type="entry name" value="Znf_C2H2_type"/>
</dbReference>
<dbReference type="GO" id="GO:0004843">
    <property type="term" value="F:cysteine-type deubiquitinase activity"/>
    <property type="evidence" value="ECO:0007669"/>
    <property type="project" value="InterPro"/>
</dbReference>
<feature type="region of interest" description="Disordered" evidence="1">
    <location>
        <begin position="571"/>
        <end position="615"/>
    </location>
</feature>
<dbReference type="AlphaFoldDB" id="A0A812VC76"/>
<reference evidence="4" key="1">
    <citation type="submission" date="2021-02" db="EMBL/GenBank/DDBJ databases">
        <authorList>
            <person name="Dougan E. K."/>
            <person name="Rhodes N."/>
            <person name="Thang M."/>
            <person name="Chan C."/>
        </authorList>
    </citation>
    <scope>NUCLEOTIDE SEQUENCE</scope>
</reference>
<dbReference type="Pfam" id="PF00078">
    <property type="entry name" value="RVT_1"/>
    <property type="match status" value="1"/>
</dbReference>
<evidence type="ECO:0000256" key="1">
    <source>
        <dbReference type="SAM" id="MobiDB-lite"/>
    </source>
</evidence>
<evidence type="ECO:0000259" key="3">
    <source>
        <dbReference type="PROSITE" id="PS50878"/>
    </source>
</evidence>
<dbReference type="Proteomes" id="UP000604046">
    <property type="component" value="Unassembled WGS sequence"/>
</dbReference>